<dbReference type="Proteomes" id="UP000001861">
    <property type="component" value="Unassembled WGS sequence"/>
</dbReference>
<evidence type="ECO:0000256" key="11">
    <source>
        <dbReference type="ARBA" id="ARBA00023242"/>
    </source>
</evidence>
<comment type="caution">
    <text evidence="16">The sequence shown here is derived from an EMBL/GenBank/DDBJ whole genome shotgun (WGS) entry which is preliminary data.</text>
</comment>
<keyword evidence="8 12" id="KW-0863">Zinc-finger</keyword>
<evidence type="ECO:0000256" key="9">
    <source>
        <dbReference type="ARBA" id="ARBA00022833"/>
    </source>
</evidence>
<comment type="subcellular location">
    <subcellularLocation>
        <location evidence="2">Cytoplasm</location>
    </subcellularLocation>
    <subcellularLocation>
        <location evidence="1">Nucleus</location>
    </subcellularLocation>
</comment>
<dbReference type="GO" id="GO:0003729">
    <property type="term" value="F:mRNA binding"/>
    <property type="evidence" value="ECO:0007669"/>
    <property type="project" value="TreeGrafter"/>
</dbReference>
<dbReference type="Gene3D" id="3.80.10.10">
    <property type="entry name" value="Ribonuclease Inhibitor"/>
    <property type="match status" value="1"/>
</dbReference>
<evidence type="ECO:0000313" key="17">
    <source>
        <dbReference type="Proteomes" id="UP000001861"/>
    </source>
</evidence>
<keyword evidence="17" id="KW-1185">Reference proteome</keyword>
<keyword evidence="9 12" id="KW-0862">Zinc</keyword>
<keyword evidence="5" id="KW-0963">Cytoplasm</keyword>
<feature type="zinc finger region" description="C3H1-type" evidence="12">
    <location>
        <begin position="513"/>
        <end position="540"/>
    </location>
</feature>
<feature type="coiled-coil region" evidence="13">
    <location>
        <begin position="468"/>
        <end position="498"/>
    </location>
</feature>
<dbReference type="STRING" id="240176.A8P3Y9"/>
<dbReference type="Gene3D" id="6.20.400.10">
    <property type="match status" value="1"/>
</dbReference>
<dbReference type="GO" id="GO:0005634">
    <property type="term" value="C:nucleus"/>
    <property type="evidence" value="ECO:0007669"/>
    <property type="project" value="UniProtKB-SubCell"/>
</dbReference>
<dbReference type="PANTHER" id="PTHR12681:SF0">
    <property type="entry name" value="ZINC FINGER CCCH DOMAIN-CONTAINING PROTEIN 15"/>
    <property type="match status" value="1"/>
</dbReference>
<dbReference type="eggNOG" id="KOG1763">
    <property type="taxonomic scope" value="Eukaryota"/>
</dbReference>
<keyword evidence="6 12" id="KW-0479">Metal-binding</keyword>
<feature type="zinc finger region" description="C3H1-type" evidence="12">
    <location>
        <begin position="584"/>
        <end position="622"/>
    </location>
</feature>
<dbReference type="KEGG" id="cci:CC1G_07829"/>
<feature type="compositionally biased region" description="Acidic residues" evidence="14">
    <location>
        <begin position="716"/>
        <end position="726"/>
    </location>
</feature>
<dbReference type="HOGENOM" id="CLU_373397_0_0_1"/>
<evidence type="ECO:0000256" key="3">
    <source>
        <dbReference type="ARBA" id="ARBA00010043"/>
    </source>
</evidence>
<dbReference type="InterPro" id="IPR032378">
    <property type="entry name" value="ZC3H15/TMA46_C"/>
</dbReference>
<evidence type="ECO:0000256" key="2">
    <source>
        <dbReference type="ARBA" id="ARBA00004496"/>
    </source>
</evidence>
<dbReference type="RefSeq" id="XP_001838638.2">
    <property type="nucleotide sequence ID" value="XM_001838586.2"/>
</dbReference>
<evidence type="ECO:0000313" key="16">
    <source>
        <dbReference type="EMBL" id="EAU83147.2"/>
    </source>
</evidence>
<accession>A8P3Y9</accession>
<feature type="domain" description="C3H1-type" evidence="15">
    <location>
        <begin position="584"/>
        <end position="622"/>
    </location>
</feature>
<dbReference type="PANTHER" id="PTHR12681">
    <property type="entry name" value="ZINC FINGER-CONTAINING PROTEIN P48ZNF"/>
    <property type="match status" value="1"/>
</dbReference>
<proteinExistence type="inferred from homology"/>
<name>A8P3Y9_COPC7</name>
<comment type="similarity">
    <text evidence="3">Belongs to the ZC3H15/TMA46 family.</text>
</comment>
<dbReference type="EMBL" id="AACS02000004">
    <property type="protein sequence ID" value="EAU83147.2"/>
    <property type="molecule type" value="Genomic_DNA"/>
</dbReference>
<evidence type="ECO:0000256" key="6">
    <source>
        <dbReference type="ARBA" id="ARBA00022723"/>
    </source>
</evidence>
<dbReference type="OrthoDB" id="278280at2759"/>
<dbReference type="VEuPathDB" id="FungiDB:CC1G_07829"/>
<protein>
    <recommendedName>
        <fullName evidence="4">Zinc finger CCCH domain-containing protein 15</fullName>
    </recommendedName>
</protein>
<evidence type="ECO:0000256" key="5">
    <source>
        <dbReference type="ARBA" id="ARBA00022490"/>
    </source>
</evidence>
<reference evidence="16 17" key="1">
    <citation type="journal article" date="2010" name="Proc. Natl. Acad. Sci. U.S.A.">
        <title>Insights into evolution of multicellular fungi from the assembled chromosomes of the mushroom Coprinopsis cinerea (Coprinus cinereus).</title>
        <authorList>
            <person name="Stajich J.E."/>
            <person name="Wilke S.K."/>
            <person name="Ahren D."/>
            <person name="Au C.H."/>
            <person name="Birren B.W."/>
            <person name="Borodovsky M."/>
            <person name="Burns C."/>
            <person name="Canback B."/>
            <person name="Casselton L.A."/>
            <person name="Cheng C.K."/>
            <person name="Deng J."/>
            <person name="Dietrich F.S."/>
            <person name="Fargo D.C."/>
            <person name="Farman M.L."/>
            <person name="Gathman A.C."/>
            <person name="Goldberg J."/>
            <person name="Guigo R."/>
            <person name="Hoegger P.J."/>
            <person name="Hooker J.B."/>
            <person name="Huggins A."/>
            <person name="James T.Y."/>
            <person name="Kamada T."/>
            <person name="Kilaru S."/>
            <person name="Kodira C."/>
            <person name="Kues U."/>
            <person name="Kupfer D."/>
            <person name="Kwan H.S."/>
            <person name="Lomsadze A."/>
            <person name="Li W."/>
            <person name="Lilly W.W."/>
            <person name="Ma L.J."/>
            <person name="Mackey A.J."/>
            <person name="Manning G."/>
            <person name="Martin F."/>
            <person name="Muraguchi H."/>
            <person name="Natvig D.O."/>
            <person name="Palmerini H."/>
            <person name="Ramesh M.A."/>
            <person name="Rehmeyer C.J."/>
            <person name="Roe B.A."/>
            <person name="Shenoy N."/>
            <person name="Stanke M."/>
            <person name="Ter-Hovhannisyan V."/>
            <person name="Tunlid A."/>
            <person name="Velagapudi R."/>
            <person name="Vision T.J."/>
            <person name="Zeng Q."/>
            <person name="Zolan M.E."/>
            <person name="Pukkila P.J."/>
        </authorList>
    </citation>
    <scope>NUCLEOTIDE SEQUENCE [LARGE SCALE GENOMIC DNA]</scope>
    <source>
        <strain evidence="17">Okayama-7 / 130 / ATCC MYA-4618 / FGSC 9003</strain>
    </source>
</reference>
<dbReference type="Gene3D" id="4.10.1000.10">
    <property type="entry name" value="Zinc finger, CCCH-type"/>
    <property type="match status" value="1"/>
</dbReference>
<dbReference type="SUPFAM" id="SSF52047">
    <property type="entry name" value="RNI-like"/>
    <property type="match status" value="1"/>
</dbReference>
<dbReference type="GO" id="GO:0005829">
    <property type="term" value="C:cytosol"/>
    <property type="evidence" value="ECO:0007669"/>
    <property type="project" value="TreeGrafter"/>
</dbReference>
<dbReference type="Pfam" id="PF16543">
    <property type="entry name" value="DFRP_C"/>
    <property type="match status" value="1"/>
</dbReference>
<evidence type="ECO:0000256" key="12">
    <source>
        <dbReference type="PROSITE-ProRule" id="PRU00723"/>
    </source>
</evidence>
<dbReference type="AlphaFoldDB" id="A8P3Y9"/>
<feature type="region of interest" description="Disordered" evidence="14">
    <location>
        <begin position="689"/>
        <end position="727"/>
    </location>
</feature>
<evidence type="ECO:0000256" key="14">
    <source>
        <dbReference type="SAM" id="MobiDB-lite"/>
    </source>
</evidence>
<dbReference type="InterPro" id="IPR036855">
    <property type="entry name" value="Znf_CCCH_sf"/>
</dbReference>
<evidence type="ECO:0000256" key="1">
    <source>
        <dbReference type="ARBA" id="ARBA00004123"/>
    </source>
</evidence>
<evidence type="ECO:0000256" key="7">
    <source>
        <dbReference type="ARBA" id="ARBA00022737"/>
    </source>
</evidence>
<sequence>MAPRLPGELTETIIDQLQYDPRALGVCSLVCSQWMKRSRHHAFSTVQLRPWRARKFIELSASKTTTIPPYIHRVELNDARVESDHNDTTTEAYFMDTLACLDLPTLRSLKISNVDWTTLPPPRHTEIRRQLSKFQNLQHLEFDNVTFHDFREIANIIKLFPHLNHLSTNVSFMKYREHAIASALPHPLPQTLRHIEVGSDDAIPVVLGWLAANTTPFQKYERDTNHIECLSIRNVRMDHLPHIRNAIRRVGPHLHHLSLGLDHLPWGKEDLSEDELLSNLQLARLGQLRTLTMEGLAIDSCTSFVEDTLPRLLSPLDSSSLHTVVLGFRWPSTQRWHEVDWSHLQRVLMEHHFFGVRNVHVRAYTQGEPGIDDAKDIEGCVRKALSSLDGRGQPTSTSTVTALERYPQLLPSQNTKEYIKMPPKGKQASGSSSKVKEDKTFGMKNKNKSAKVKAQVAQIQKQQSMAGKSRETLEKEKEKALREKAKAEEAKRAKEQAALLKPVQVQKVPFGVDPKTVLCAFFKAGTCEKGNKCKFSHDINVGRKVEKKNLYSDTREEKMADTMDNWDEEKLRNVVLSKHGNPRTTTDIVCKYFIEAIETSKFGWFWECPNGGESCQYRHALPPGFVLKSQKKAAEEAAKANTISLEDFLEVERHKLGPNLTPVTPETFAHWKKTRMDKKLAEEEALRKAKETQNAAGKSSGMSGRDLFQFNPEWFQDSDDEGGEDWDLAKYRKQKEEEDLAAEEARIAALSLQ</sequence>
<feature type="compositionally biased region" description="Polar residues" evidence="14">
    <location>
        <begin position="692"/>
        <end position="702"/>
    </location>
</feature>
<dbReference type="GO" id="GO:0002181">
    <property type="term" value="P:cytoplasmic translation"/>
    <property type="evidence" value="ECO:0007669"/>
    <property type="project" value="TreeGrafter"/>
</dbReference>
<keyword evidence="10 13" id="KW-0175">Coiled coil</keyword>
<dbReference type="GO" id="GO:0008270">
    <property type="term" value="F:zinc ion binding"/>
    <property type="evidence" value="ECO:0007669"/>
    <property type="project" value="UniProtKB-KW"/>
</dbReference>
<feature type="domain" description="C3H1-type" evidence="15">
    <location>
        <begin position="513"/>
        <end position="540"/>
    </location>
</feature>
<organism evidence="16 17">
    <name type="scientific">Coprinopsis cinerea (strain Okayama-7 / 130 / ATCC MYA-4618 / FGSC 9003)</name>
    <name type="common">Inky cap fungus</name>
    <name type="synonym">Hormographiella aspergillata</name>
    <dbReference type="NCBI Taxonomy" id="240176"/>
    <lineage>
        <taxon>Eukaryota</taxon>
        <taxon>Fungi</taxon>
        <taxon>Dikarya</taxon>
        <taxon>Basidiomycota</taxon>
        <taxon>Agaricomycotina</taxon>
        <taxon>Agaricomycetes</taxon>
        <taxon>Agaricomycetidae</taxon>
        <taxon>Agaricales</taxon>
        <taxon>Agaricineae</taxon>
        <taxon>Psathyrellaceae</taxon>
        <taxon>Coprinopsis</taxon>
    </lineage>
</organism>
<dbReference type="InterPro" id="IPR032675">
    <property type="entry name" value="LRR_dom_sf"/>
</dbReference>
<evidence type="ECO:0000256" key="13">
    <source>
        <dbReference type="SAM" id="Coils"/>
    </source>
</evidence>
<keyword evidence="7" id="KW-0677">Repeat</keyword>
<evidence type="ECO:0000256" key="10">
    <source>
        <dbReference type="ARBA" id="ARBA00023054"/>
    </source>
</evidence>
<dbReference type="FunFam" id="4.10.1000.10:FF:000050">
    <property type="entry name" value="AGAP008634-PA"/>
    <property type="match status" value="1"/>
</dbReference>
<evidence type="ECO:0000256" key="8">
    <source>
        <dbReference type="ARBA" id="ARBA00022771"/>
    </source>
</evidence>
<feature type="region of interest" description="Disordered" evidence="14">
    <location>
        <begin position="419"/>
        <end position="438"/>
    </location>
</feature>
<evidence type="ECO:0000256" key="4">
    <source>
        <dbReference type="ARBA" id="ARBA00015073"/>
    </source>
</evidence>
<keyword evidence="11" id="KW-0539">Nucleus</keyword>
<dbReference type="InParanoid" id="A8P3Y9"/>
<gene>
    <name evidence="16" type="ORF">CC1G_07829</name>
</gene>
<dbReference type="PROSITE" id="PS50103">
    <property type="entry name" value="ZF_C3H1"/>
    <property type="match status" value="2"/>
</dbReference>
<dbReference type="SMART" id="SM00356">
    <property type="entry name" value="ZnF_C3H1"/>
    <property type="match status" value="2"/>
</dbReference>
<dbReference type="InterPro" id="IPR036047">
    <property type="entry name" value="F-box-like_dom_sf"/>
</dbReference>
<dbReference type="Pfam" id="PF00642">
    <property type="entry name" value="zf-CCCH"/>
    <property type="match status" value="1"/>
</dbReference>
<evidence type="ECO:0000259" key="15">
    <source>
        <dbReference type="PROSITE" id="PS50103"/>
    </source>
</evidence>
<dbReference type="SUPFAM" id="SSF90229">
    <property type="entry name" value="CCCH zinc finger"/>
    <property type="match status" value="1"/>
</dbReference>
<dbReference type="InterPro" id="IPR000571">
    <property type="entry name" value="Znf_CCCH"/>
</dbReference>
<dbReference type="SUPFAM" id="SSF81383">
    <property type="entry name" value="F-box domain"/>
    <property type="match status" value="1"/>
</dbReference>
<dbReference type="GeneID" id="6015231"/>